<dbReference type="InterPro" id="IPR003593">
    <property type="entry name" value="AAA+_ATPase"/>
</dbReference>
<comment type="similarity">
    <text evidence="1">Belongs to the arsA ATPase family.</text>
</comment>
<gene>
    <name evidence="3" type="ordered locus">Clos_1110</name>
</gene>
<dbReference type="OrthoDB" id="9780677at2"/>
<dbReference type="FunFam" id="3.40.50.300:FF:002242">
    <property type="entry name" value="Arsenical pump-driving ATPase"/>
    <property type="match status" value="1"/>
</dbReference>
<dbReference type="RefSeq" id="WP_012158968.1">
    <property type="nucleotide sequence ID" value="NC_009922.1"/>
</dbReference>
<dbReference type="eggNOG" id="COG0003">
    <property type="taxonomic scope" value="Bacteria"/>
</dbReference>
<protein>
    <submittedName>
        <fullName evidence="3">Arsenite-activated ATPase ArsA</fullName>
        <ecNumber evidence="3">3.6.3.16</ecNumber>
    </submittedName>
</protein>
<organism evidence="3 4">
    <name type="scientific">Alkaliphilus oremlandii (strain OhILAs)</name>
    <name type="common">Clostridium oremlandii (strain OhILAs)</name>
    <dbReference type="NCBI Taxonomy" id="350688"/>
    <lineage>
        <taxon>Bacteria</taxon>
        <taxon>Bacillati</taxon>
        <taxon>Bacillota</taxon>
        <taxon>Clostridia</taxon>
        <taxon>Peptostreptococcales</taxon>
        <taxon>Natronincolaceae</taxon>
        <taxon>Alkaliphilus</taxon>
    </lineage>
</organism>
<evidence type="ECO:0000313" key="4">
    <source>
        <dbReference type="Proteomes" id="UP000000269"/>
    </source>
</evidence>
<dbReference type="AlphaFoldDB" id="A8MGW2"/>
<reference evidence="4" key="1">
    <citation type="submission" date="2007-10" db="EMBL/GenBank/DDBJ databases">
        <title>Complete genome of Alkaliphilus oremlandii OhILAs.</title>
        <authorList>
            <person name="Copeland A."/>
            <person name="Lucas S."/>
            <person name="Lapidus A."/>
            <person name="Barry K."/>
            <person name="Detter J.C."/>
            <person name="Glavina del Rio T."/>
            <person name="Hammon N."/>
            <person name="Israni S."/>
            <person name="Dalin E."/>
            <person name="Tice H."/>
            <person name="Pitluck S."/>
            <person name="Chain P."/>
            <person name="Malfatti S."/>
            <person name="Shin M."/>
            <person name="Vergez L."/>
            <person name="Schmutz J."/>
            <person name="Larimer F."/>
            <person name="Land M."/>
            <person name="Hauser L."/>
            <person name="Kyrpides N."/>
            <person name="Mikhailova N."/>
            <person name="Stolz J.F."/>
            <person name="Dawson A."/>
            <person name="Fisher E."/>
            <person name="Crable B."/>
            <person name="Perera E."/>
            <person name="Lisak J."/>
            <person name="Ranganathan M."/>
            <person name="Basu P."/>
            <person name="Richardson P."/>
        </authorList>
    </citation>
    <scope>NUCLEOTIDE SEQUENCE [LARGE SCALE GENOMIC DNA]</scope>
    <source>
        <strain evidence="4">OhILAs</strain>
    </source>
</reference>
<dbReference type="CDD" id="cd02035">
    <property type="entry name" value="ArsA"/>
    <property type="match status" value="2"/>
</dbReference>
<dbReference type="InterPro" id="IPR025723">
    <property type="entry name" value="ArsA/GET3_ATPase-like"/>
</dbReference>
<dbReference type="PANTHER" id="PTHR10803">
    <property type="entry name" value="ARSENICAL PUMP-DRIVING ATPASE ARSENITE-TRANSLOCATING ATPASE"/>
    <property type="match status" value="1"/>
</dbReference>
<dbReference type="Proteomes" id="UP000000269">
    <property type="component" value="Chromosome"/>
</dbReference>
<dbReference type="PANTHER" id="PTHR10803:SF3">
    <property type="entry name" value="ATPASE GET3"/>
    <property type="match status" value="1"/>
</dbReference>
<dbReference type="NCBIfam" id="TIGR04291">
    <property type="entry name" value="arsen_driv_ArsA"/>
    <property type="match status" value="1"/>
</dbReference>
<evidence type="ECO:0000259" key="2">
    <source>
        <dbReference type="SMART" id="SM00382"/>
    </source>
</evidence>
<dbReference type="SMART" id="SM00382">
    <property type="entry name" value="AAA"/>
    <property type="match status" value="2"/>
</dbReference>
<dbReference type="SUPFAM" id="SSF52540">
    <property type="entry name" value="P-loop containing nucleoside triphosphate hydrolases"/>
    <property type="match status" value="2"/>
</dbReference>
<dbReference type="STRING" id="350688.Clos_1110"/>
<keyword evidence="3" id="KW-0378">Hydrolase</keyword>
<sequence length="582" mass="64515">MLLKNFDPAEINLTKYLFFTGKGGVGKTSTACAIAVALADKGKKIMLISTDPASNLQDVFNTELNNKGVPIKEVPNLVVANFEPEKAAAEYKESVIAPYRGKLPEAVLTNMEEQLSGSCTVEIAAFNEFSGFITDEKASKEYDHIIFDTAPTGHTLRMLQLPSAWTNFISENTHGASCLGQLSGLEDKKEIYKHAVENLADGGKTTLILVSRPEESALKEAERASIELQDIGVNNQLLVVNGVLKVHDDELSTSIYIKQKSALDNMPEGIKSIQAFEIPLRPYNVTGIENVRSFFNSDNIKHSTEVLNVDKIPNLNDVIEDLYKSDKKVIFTMGKGGVGKTTIAATVALELAKKGKKVHLTTTDPAAHLKFVLEEGYGITISNIDEKKELEKYKEEVLSKARETMSGDDLAYIEEDLRSPCTQEIAVFRAFAEIVERSENEVVVIDTAPTGHTLLLLDSTQSYHKEIQRSQGDTPESVKNLLPKLRDEKHTEVLIITLPEATPVYEAIRLKEDLERADIFVKWWVINSSFYATNTTNDILKVKAGNEVGWINKVNEVSKGNFAVIKWTHEEVKGENLSKLLK</sequence>
<dbReference type="InterPro" id="IPR027417">
    <property type="entry name" value="P-loop_NTPase"/>
</dbReference>
<evidence type="ECO:0000256" key="1">
    <source>
        <dbReference type="ARBA" id="ARBA00011040"/>
    </source>
</evidence>
<dbReference type="PIRSF" id="PIRSF001327">
    <property type="entry name" value="Arsenical_pump-driving_ATPase"/>
    <property type="match status" value="1"/>
</dbReference>
<dbReference type="KEGG" id="aoe:Clos_1110"/>
<dbReference type="NCBIfam" id="TIGR00345">
    <property type="entry name" value="GET3_arsA_TRC40"/>
    <property type="match status" value="1"/>
</dbReference>
<proteinExistence type="inferred from homology"/>
<dbReference type="EC" id="3.6.3.16" evidence="3"/>
<dbReference type="GO" id="GO:0015446">
    <property type="term" value="F:ATPase-coupled arsenite transmembrane transporter activity"/>
    <property type="evidence" value="ECO:0007669"/>
    <property type="project" value="InterPro"/>
</dbReference>
<evidence type="ECO:0000313" key="3">
    <source>
        <dbReference type="EMBL" id="ABW18656.1"/>
    </source>
</evidence>
<dbReference type="InterPro" id="IPR016300">
    <property type="entry name" value="ATPase_ArsA/GET3"/>
</dbReference>
<dbReference type="EMBL" id="CP000853">
    <property type="protein sequence ID" value="ABW18656.1"/>
    <property type="molecule type" value="Genomic_DNA"/>
</dbReference>
<dbReference type="HOGENOM" id="CLU_021619_0_0_9"/>
<name>A8MGW2_ALKOO</name>
<dbReference type="Pfam" id="PF02374">
    <property type="entry name" value="ArsA_ATPase"/>
    <property type="match status" value="2"/>
</dbReference>
<accession>A8MGW2</accession>
<feature type="domain" description="AAA+ ATPase" evidence="2">
    <location>
        <begin position="13"/>
        <end position="232"/>
    </location>
</feature>
<dbReference type="InterPro" id="IPR027541">
    <property type="entry name" value="Ars_ATPase"/>
</dbReference>
<dbReference type="GO" id="GO:0016887">
    <property type="term" value="F:ATP hydrolysis activity"/>
    <property type="evidence" value="ECO:0007669"/>
    <property type="project" value="InterPro"/>
</dbReference>
<keyword evidence="4" id="KW-1185">Reference proteome</keyword>
<feature type="domain" description="AAA+ ATPase" evidence="2">
    <location>
        <begin position="326"/>
        <end position="518"/>
    </location>
</feature>
<dbReference type="GO" id="GO:0005524">
    <property type="term" value="F:ATP binding"/>
    <property type="evidence" value="ECO:0007669"/>
    <property type="project" value="InterPro"/>
</dbReference>
<dbReference type="Gene3D" id="3.40.50.300">
    <property type="entry name" value="P-loop containing nucleotide triphosphate hydrolases"/>
    <property type="match status" value="2"/>
</dbReference>